<reference evidence="1 2" key="1">
    <citation type="submission" date="2018-08" db="EMBL/GenBank/DDBJ databases">
        <authorList>
            <person name="Solberg C.E."/>
            <person name="Bonilla J.A."/>
            <person name="Klyczek K."/>
            <person name="Garlena R.A."/>
            <person name="Russell D.A."/>
            <person name="Pope W.H."/>
            <person name="Jacobs-Sera D."/>
            <person name="Hatfull G.F."/>
        </authorList>
    </citation>
    <scope>NUCLEOTIDE SEQUENCE [LARGE SCALE GENOMIC DNA]</scope>
</reference>
<organism evidence="1 2">
    <name type="scientific">Microbacterium phage Burro</name>
    <dbReference type="NCBI Taxonomy" id="2315703"/>
    <lineage>
        <taxon>Viruses</taxon>
        <taxon>Duplodnaviria</taxon>
        <taxon>Heunggongvirae</taxon>
        <taxon>Uroviricota</taxon>
        <taxon>Caudoviricetes</taxon>
        <taxon>Burrovirus</taxon>
        <taxon>Burrovirus burro</taxon>
    </lineage>
</organism>
<evidence type="ECO:0000313" key="1">
    <source>
        <dbReference type="EMBL" id="AYD86176.1"/>
    </source>
</evidence>
<accession>A0A386KLE1</accession>
<dbReference type="CDD" id="cd19958">
    <property type="entry name" value="pyocin_knob"/>
    <property type="match status" value="1"/>
</dbReference>
<dbReference type="GeneID" id="55611843"/>
<keyword evidence="2" id="KW-1185">Reference proteome</keyword>
<dbReference type="EMBL" id="MH825698">
    <property type="protein sequence ID" value="AYD86176.1"/>
    <property type="molecule type" value="Genomic_DNA"/>
</dbReference>
<protein>
    <submittedName>
        <fullName evidence="1">Minor tail protein</fullName>
    </submittedName>
</protein>
<dbReference type="RefSeq" id="YP_009841652.1">
    <property type="nucleotide sequence ID" value="NC_048733.1"/>
</dbReference>
<sequence length="569" mass="61538">MVVTVSNSPREATVIEAEVRKSLSFNVWIQDANKTTIDTTGATLSLTAAKVDKYGTEQIVLSSFATMVTSGNFRFDLQASELNLKIGEYPMVATLTSDGYSAALFKGTLRIVENFEVMSITQNYLISPSSSALLIQLGNQNSIHVELSTLLPSDVVRVPPGGTTGQVLVKKSGGDWDLAWGTLSGGLSAAGQAVGRVPRANGNGTWSWSVPQWNDINAKPIAWDPIPFRTFAATAFDYPMGYTTFFNNIVTDPSGGWPGQYGTVQTVRSYSGAGGTIQYWSGYNTLPGQVFMRQWPYLATAWTAWKRIDGLYVDEQVATRTTPAQVTTQIQTTAANVNVSSDLSRTGAGTLASPYVVGLPDRLGQNGATITDWNSITSPGFYGGNSAANAPVAGQVFGVVEDNGTQLVATVHDPSDLMNTEYRRIYSGGAWGAWVRRRNGAWEGSTTARNALVPKYWEFWWDTTLNQMFVGSTTGTWRQYSGFAQDTAKAWDTTQTNLAGRTITFTLPTVLETTEYVSVYAVSAGSGFGFIGGTFLIRNPTNTSLGVRFMQIMSLTTQALLISWNIVPG</sequence>
<proteinExistence type="predicted"/>
<dbReference type="KEGG" id="vg:55611843"/>
<dbReference type="Proteomes" id="UP000267142">
    <property type="component" value="Segment"/>
</dbReference>
<evidence type="ECO:0000313" key="2">
    <source>
        <dbReference type="Proteomes" id="UP000267142"/>
    </source>
</evidence>
<name>A0A386KLE1_9CAUD</name>
<gene>
    <name evidence="1" type="primary">33</name>
    <name evidence="1" type="ORF">SEA_BURRO_33</name>
</gene>